<organism evidence="5 6">
    <name type="scientific">Brotonthovivens ammoniilytica</name>
    <dbReference type="NCBI Taxonomy" id="2981725"/>
    <lineage>
        <taxon>Bacteria</taxon>
        <taxon>Bacillati</taxon>
        <taxon>Bacillota</taxon>
        <taxon>Clostridia</taxon>
        <taxon>Lachnospirales</taxon>
        <taxon>Lachnospiraceae</taxon>
        <taxon>Brotonthovivens</taxon>
    </lineage>
</organism>
<protein>
    <submittedName>
        <fullName evidence="5">Glycosyltransferase</fullName>
        <ecNumber evidence="5">2.4.-.-</ecNumber>
    </submittedName>
</protein>
<keyword evidence="4" id="KW-0812">Transmembrane</keyword>
<accession>A0ABT2TIQ7</accession>
<evidence type="ECO:0000313" key="6">
    <source>
        <dbReference type="Proteomes" id="UP001652442"/>
    </source>
</evidence>
<dbReference type="Proteomes" id="UP001652442">
    <property type="component" value="Unassembled WGS sequence"/>
</dbReference>
<keyword evidence="4" id="KW-0472">Membrane</keyword>
<evidence type="ECO:0000313" key="5">
    <source>
        <dbReference type="EMBL" id="MCU6762099.1"/>
    </source>
</evidence>
<keyword evidence="6" id="KW-1185">Reference proteome</keyword>
<comment type="caution">
    <text evidence="5">The sequence shown here is derived from an EMBL/GenBank/DDBJ whole genome shotgun (WGS) entry which is preliminary data.</text>
</comment>
<feature type="transmembrane region" description="Helical" evidence="4">
    <location>
        <begin position="20"/>
        <end position="36"/>
    </location>
</feature>
<feature type="transmembrane region" description="Helical" evidence="4">
    <location>
        <begin position="357"/>
        <end position="376"/>
    </location>
</feature>
<evidence type="ECO:0000256" key="3">
    <source>
        <dbReference type="ARBA" id="ARBA00022679"/>
    </source>
</evidence>
<dbReference type="InterPro" id="IPR029044">
    <property type="entry name" value="Nucleotide-diphossugar_trans"/>
</dbReference>
<sequence>MISMFEQFITFVGNSYPTYKSIYAMIGTVFTIMLFYKKFYKYMGIFVTRKFKPAKRNHKYAILIPARNEESVIANLLDSIHKQDYDMSLVTIFVVADNCTDKTAEIARKCGAVCYERFDEEHKTKGYALQFLLDRIEEDYGRMSFEGYFIFDSDNLLKEDYISRMNDSFDAGCDLITSYRNTKNFSENWIASTYALHWLRSIRNNHRPRSVLRLATNIQGTGFLFTSEIVRDGWKYTSLTEDRALTADAVAQGYQITYNDAAVFYDEQPVSLKIALRQRLRWSRGHLEAFVETGPYLFLNIFFGKLLVKTKWKRETKRKPEKWTVKEVLLAILESIRHRFASFDTLMQLTPFEIINIVRWLLISFFIYGCACYIQGIDSLPLVTTGTWLGKIVRTFVNPILQVDSGWSALWAGFLLTLFRRLFFRIADYLENILTAVYLFIIEHKRMIRIPLRKKILFCLTWPTFDIIGRYTKYIAVFKKVSWKTIPHQSKVTIEDLRQDAVKQN</sequence>
<dbReference type="RefSeq" id="WP_158424831.1">
    <property type="nucleotide sequence ID" value="NZ_JAOQJQ010000002.1"/>
</dbReference>
<dbReference type="GO" id="GO:0016757">
    <property type="term" value="F:glycosyltransferase activity"/>
    <property type="evidence" value="ECO:0007669"/>
    <property type="project" value="UniProtKB-KW"/>
</dbReference>
<reference evidence="5 6" key="1">
    <citation type="journal article" date="2021" name="ISME Commun">
        <title>Automated analysis of genomic sequences facilitates high-throughput and comprehensive description of bacteria.</title>
        <authorList>
            <person name="Hitch T.C.A."/>
        </authorList>
    </citation>
    <scope>NUCLEOTIDE SEQUENCE [LARGE SCALE GENOMIC DNA]</scope>
    <source>
        <strain evidence="5 6">Sanger_109</strain>
    </source>
</reference>
<dbReference type="CDD" id="cd06438">
    <property type="entry name" value="EpsO_like"/>
    <property type="match status" value="1"/>
</dbReference>
<feature type="transmembrane region" description="Helical" evidence="4">
    <location>
        <begin position="396"/>
        <end position="419"/>
    </location>
</feature>
<evidence type="ECO:0000256" key="1">
    <source>
        <dbReference type="ARBA" id="ARBA00006739"/>
    </source>
</evidence>
<dbReference type="PANTHER" id="PTHR43630">
    <property type="entry name" value="POLY-BETA-1,6-N-ACETYL-D-GLUCOSAMINE SYNTHASE"/>
    <property type="match status" value="1"/>
</dbReference>
<keyword evidence="2 5" id="KW-0328">Glycosyltransferase</keyword>
<dbReference type="EMBL" id="JAOQJQ010000002">
    <property type="protein sequence ID" value="MCU6762099.1"/>
    <property type="molecule type" value="Genomic_DNA"/>
</dbReference>
<gene>
    <name evidence="5" type="ORF">OCV88_07050</name>
</gene>
<dbReference type="SUPFAM" id="SSF53448">
    <property type="entry name" value="Nucleotide-diphospho-sugar transferases"/>
    <property type="match status" value="1"/>
</dbReference>
<dbReference type="Gene3D" id="3.90.550.10">
    <property type="entry name" value="Spore Coat Polysaccharide Biosynthesis Protein SpsA, Chain A"/>
    <property type="match status" value="1"/>
</dbReference>
<comment type="similarity">
    <text evidence="1">Belongs to the glycosyltransferase 2 family.</text>
</comment>
<dbReference type="EC" id="2.4.-.-" evidence="5"/>
<evidence type="ECO:0000256" key="2">
    <source>
        <dbReference type="ARBA" id="ARBA00022676"/>
    </source>
</evidence>
<keyword evidence="4" id="KW-1133">Transmembrane helix</keyword>
<name>A0ABT2TIQ7_9FIRM</name>
<dbReference type="PANTHER" id="PTHR43630:SF1">
    <property type="entry name" value="POLY-BETA-1,6-N-ACETYL-D-GLUCOSAMINE SYNTHASE"/>
    <property type="match status" value="1"/>
</dbReference>
<proteinExistence type="inferred from homology"/>
<keyword evidence="3 5" id="KW-0808">Transferase</keyword>
<evidence type="ECO:0000256" key="4">
    <source>
        <dbReference type="SAM" id="Phobius"/>
    </source>
</evidence>
<dbReference type="Pfam" id="PF13641">
    <property type="entry name" value="Glyco_tranf_2_3"/>
    <property type="match status" value="1"/>
</dbReference>